<reference evidence="2" key="1">
    <citation type="journal article" date="2021" name="Mol. Plant Microbe Interact.">
        <title>Complete Genome Sequence of the Plant-Pathogenic Fungus Colletotrichum lupini.</title>
        <authorList>
            <person name="Baroncelli R."/>
            <person name="Pensec F."/>
            <person name="Da Lio D."/>
            <person name="Boufleur T."/>
            <person name="Vicente I."/>
            <person name="Sarrocco S."/>
            <person name="Picot A."/>
            <person name="Baraldi E."/>
            <person name="Sukno S."/>
            <person name="Thon M."/>
            <person name="Le Floch G."/>
        </authorList>
    </citation>
    <scope>NUCLEOTIDE SEQUENCE</scope>
    <source>
        <strain evidence="2">IMI 504893</strain>
    </source>
</reference>
<evidence type="ECO:0000256" key="1">
    <source>
        <dbReference type="SAM" id="MobiDB-lite"/>
    </source>
</evidence>
<dbReference type="RefSeq" id="XP_049144719.1">
    <property type="nucleotide sequence ID" value="XM_049287576.1"/>
</dbReference>
<sequence length="248" mass="27531">MTLKQAMRQKRPSRNSEESQAMDFHSPLAACNLKRIPPRIMAATKANETQESGQRYGKKGNKKERKDKQTASLPDVARNVFSDLLALHTSISWESTTTFEVSPCVHLQRAIAVIQRDLPPKTSSAFTSTILSKDRPTNTFPGQERDAEATRKSHVKIQEPAEEGALNWNSGCSLWTSAFGSLSRAWTVHPAEAFLPHLPPIWICSCLLRFARVDAGDWTKCGDVELKGGQGRVINCLPSIISDSTIWT</sequence>
<protein>
    <submittedName>
        <fullName evidence="2">Uncharacterized protein</fullName>
    </submittedName>
</protein>
<evidence type="ECO:0000313" key="2">
    <source>
        <dbReference type="EMBL" id="UQC83097.1"/>
    </source>
</evidence>
<evidence type="ECO:0000313" key="3">
    <source>
        <dbReference type="Proteomes" id="UP000830671"/>
    </source>
</evidence>
<name>A0A9Q8ST49_9PEZI</name>
<dbReference type="GeneID" id="73342586"/>
<feature type="region of interest" description="Disordered" evidence="1">
    <location>
        <begin position="1"/>
        <end position="74"/>
    </location>
</feature>
<dbReference type="Proteomes" id="UP000830671">
    <property type="component" value="Chromosome 4"/>
</dbReference>
<dbReference type="EMBL" id="CP019476">
    <property type="protein sequence ID" value="UQC83097.1"/>
    <property type="molecule type" value="Genomic_DNA"/>
</dbReference>
<accession>A0A9Q8ST49</accession>
<dbReference type="KEGG" id="clup:CLUP02_08590"/>
<dbReference type="AlphaFoldDB" id="A0A9Q8ST49"/>
<organism evidence="2 3">
    <name type="scientific">Colletotrichum lupini</name>
    <dbReference type="NCBI Taxonomy" id="145971"/>
    <lineage>
        <taxon>Eukaryota</taxon>
        <taxon>Fungi</taxon>
        <taxon>Dikarya</taxon>
        <taxon>Ascomycota</taxon>
        <taxon>Pezizomycotina</taxon>
        <taxon>Sordariomycetes</taxon>
        <taxon>Hypocreomycetidae</taxon>
        <taxon>Glomerellales</taxon>
        <taxon>Glomerellaceae</taxon>
        <taxon>Colletotrichum</taxon>
        <taxon>Colletotrichum acutatum species complex</taxon>
    </lineage>
</organism>
<proteinExistence type="predicted"/>
<keyword evidence="3" id="KW-1185">Reference proteome</keyword>
<gene>
    <name evidence="2" type="ORF">CLUP02_08590</name>
</gene>